<organism evidence="1 2">
    <name type="scientific">Chryseobacterium formosense</name>
    <dbReference type="NCBI Taxonomy" id="236814"/>
    <lineage>
        <taxon>Bacteria</taxon>
        <taxon>Pseudomonadati</taxon>
        <taxon>Bacteroidota</taxon>
        <taxon>Flavobacteriia</taxon>
        <taxon>Flavobacteriales</taxon>
        <taxon>Weeksellaceae</taxon>
        <taxon>Chryseobacterium group</taxon>
        <taxon>Chryseobacterium</taxon>
    </lineage>
</organism>
<sequence>MLFYSQELDLNGKIQIEKVKKSSKLYEGLSINKFLDSIPNIKMLRIIPNMPQDSYSTFIFGFTDNKTFSKAEKKDRVTIVVDGSNLTDKLMPAELYKIDTDKNEVKRKFGNLRVVSISR</sequence>
<comment type="caution">
    <text evidence="1">The sequence shown here is derived from an EMBL/GenBank/DDBJ whole genome shotgun (WGS) entry which is preliminary data.</text>
</comment>
<reference evidence="1 2" key="1">
    <citation type="submission" date="2014-07" db="EMBL/GenBank/DDBJ databases">
        <title>Genome of Chryseobacterium formosense LMG 24722.</title>
        <authorList>
            <person name="Pipes S.E."/>
            <person name="Stropko S.J."/>
            <person name="Newman J.D."/>
        </authorList>
    </citation>
    <scope>NUCLEOTIDE SEQUENCE [LARGE SCALE GENOMIC DNA]</scope>
    <source>
        <strain evidence="1 2">LMG 24722</strain>
    </source>
</reference>
<gene>
    <name evidence="1" type="ORF">IX39_12115</name>
</gene>
<proteinExistence type="predicted"/>
<keyword evidence="2" id="KW-1185">Reference proteome</keyword>
<accession>A0A085ZA57</accession>
<protein>
    <submittedName>
        <fullName evidence="1">Uncharacterized protein</fullName>
    </submittedName>
</protein>
<evidence type="ECO:0000313" key="1">
    <source>
        <dbReference type="EMBL" id="KFF01321.1"/>
    </source>
</evidence>
<dbReference type="AlphaFoldDB" id="A0A085ZA57"/>
<dbReference type="EMBL" id="JPRP01000001">
    <property type="protein sequence ID" value="KFF01321.1"/>
    <property type="molecule type" value="Genomic_DNA"/>
</dbReference>
<dbReference type="STRING" id="236814.IX39_12115"/>
<evidence type="ECO:0000313" key="2">
    <source>
        <dbReference type="Proteomes" id="UP000028713"/>
    </source>
</evidence>
<dbReference type="Proteomes" id="UP000028713">
    <property type="component" value="Unassembled WGS sequence"/>
</dbReference>
<name>A0A085ZA57_9FLAO</name>